<reference evidence="2 3" key="1">
    <citation type="submission" date="2019-05" db="EMBL/GenBank/DDBJ databases">
        <title>Emergence of the Ug99 lineage of the wheat stem rust pathogen through somatic hybridization.</title>
        <authorList>
            <person name="Li F."/>
            <person name="Upadhyaya N.M."/>
            <person name="Sperschneider J."/>
            <person name="Matny O."/>
            <person name="Nguyen-Phuc H."/>
            <person name="Mago R."/>
            <person name="Raley C."/>
            <person name="Miller M.E."/>
            <person name="Silverstein K.A.T."/>
            <person name="Henningsen E."/>
            <person name="Hirsch C.D."/>
            <person name="Visser B."/>
            <person name="Pretorius Z.A."/>
            <person name="Steffenson B.J."/>
            <person name="Schwessinger B."/>
            <person name="Dodds P.N."/>
            <person name="Figueroa M."/>
        </authorList>
    </citation>
    <scope>NUCLEOTIDE SEQUENCE [LARGE SCALE GENOMIC DNA]</scope>
    <source>
        <strain evidence="2 3">Ug99</strain>
    </source>
</reference>
<dbReference type="EMBL" id="VDEP01000272">
    <property type="protein sequence ID" value="KAA1115643.1"/>
    <property type="molecule type" value="Genomic_DNA"/>
</dbReference>
<proteinExistence type="predicted"/>
<gene>
    <name evidence="2" type="ORF">PGTUg99_019139</name>
</gene>
<evidence type="ECO:0000313" key="3">
    <source>
        <dbReference type="Proteomes" id="UP000325313"/>
    </source>
</evidence>
<protein>
    <submittedName>
        <fullName evidence="2">Uncharacterized protein</fullName>
    </submittedName>
</protein>
<sequence>MTWSANHNHTLLSACSVYAGGVTTGVLPHIKTSNINSSNSNNSTNNSTKKNITTSLNRGQQHSSSPLCFPPSLTTPCNDKHLDHHHHHHHHHQNTSPGLQLPGPVFLSLSTNHEQSSFSSLNSRNPVPLSLRSHRPPQGTCKLYTRISSSGSD</sequence>
<feature type="region of interest" description="Disordered" evidence="1">
    <location>
        <begin position="79"/>
        <end position="153"/>
    </location>
</feature>
<feature type="region of interest" description="Disordered" evidence="1">
    <location>
        <begin position="31"/>
        <end position="67"/>
    </location>
</feature>
<accession>A0A5B0QRV2</accession>
<organism evidence="2 3">
    <name type="scientific">Puccinia graminis f. sp. tritici</name>
    <dbReference type="NCBI Taxonomy" id="56615"/>
    <lineage>
        <taxon>Eukaryota</taxon>
        <taxon>Fungi</taxon>
        <taxon>Dikarya</taxon>
        <taxon>Basidiomycota</taxon>
        <taxon>Pucciniomycotina</taxon>
        <taxon>Pucciniomycetes</taxon>
        <taxon>Pucciniales</taxon>
        <taxon>Pucciniaceae</taxon>
        <taxon>Puccinia</taxon>
    </lineage>
</organism>
<feature type="compositionally biased region" description="Polar residues" evidence="1">
    <location>
        <begin position="108"/>
        <end position="125"/>
    </location>
</feature>
<feature type="compositionally biased region" description="Basic residues" evidence="1">
    <location>
        <begin position="83"/>
        <end position="93"/>
    </location>
</feature>
<evidence type="ECO:0000256" key="1">
    <source>
        <dbReference type="SAM" id="MobiDB-lite"/>
    </source>
</evidence>
<evidence type="ECO:0000313" key="2">
    <source>
        <dbReference type="EMBL" id="KAA1115643.1"/>
    </source>
</evidence>
<name>A0A5B0QRV2_PUCGR</name>
<comment type="caution">
    <text evidence="2">The sequence shown here is derived from an EMBL/GenBank/DDBJ whole genome shotgun (WGS) entry which is preliminary data.</text>
</comment>
<feature type="compositionally biased region" description="Low complexity" evidence="1">
    <location>
        <begin position="31"/>
        <end position="55"/>
    </location>
</feature>
<dbReference type="AlphaFoldDB" id="A0A5B0QRV2"/>
<dbReference type="Proteomes" id="UP000325313">
    <property type="component" value="Unassembled WGS sequence"/>
</dbReference>
<feature type="compositionally biased region" description="Polar residues" evidence="1">
    <location>
        <begin position="56"/>
        <end position="67"/>
    </location>
</feature>